<dbReference type="PIRSF" id="PIRSF029218">
    <property type="entry name" value="ParE"/>
    <property type="match status" value="1"/>
</dbReference>
<dbReference type="InterPro" id="IPR007712">
    <property type="entry name" value="RelE/ParE_toxin"/>
</dbReference>
<dbReference type="InterPro" id="IPR028344">
    <property type="entry name" value="ParE1/4"/>
</dbReference>
<evidence type="ECO:0000313" key="4">
    <source>
        <dbReference type="EMBL" id="MBB6468294.1"/>
    </source>
</evidence>
<dbReference type="InterPro" id="IPR035093">
    <property type="entry name" value="RelE/ParE_toxin_dom_sf"/>
</dbReference>
<evidence type="ECO:0000256" key="3">
    <source>
        <dbReference type="PIRNR" id="PIRNR029218"/>
    </source>
</evidence>
<dbReference type="Pfam" id="PF05016">
    <property type="entry name" value="ParE_toxin"/>
    <property type="match status" value="1"/>
</dbReference>
<dbReference type="AlphaFoldDB" id="A0A8E2BEF4"/>
<organism evidence="4 5">
    <name type="scientific">Aminobacter carboxidus</name>
    <dbReference type="NCBI Taxonomy" id="376165"/>
    <lineage>
        <taxon>Bacteria</taxon>
        <taxon>Pseudomonadati</taxon>
        <taxon>Pseudomonadota</taxon>
        <taxon>Alphaproteobacteria</taxon>
        <taxon>Hyphomicrobiales</taxon>
        <taxon>Phyllobacteriaceae</taxon>
        <taxon>Aminobacter</taxon>
    </lineage>
</organism>
<protein>
    <recommendedName>
        <fullName evidence="3">Toxin</fullName>
    </recommendedName>
</protein>
<evidence type="ECO:0000313" key="5">
    <source>
        <dbReference type="Proteomes" id="UP000532373"/>
    </source>
</evidence>
<comment type="similarity">
    <text evidence="1 3">Belongs to the RelE toxin family.</text>
</comment>
<sequence length="102" mass="11708">MKGYILSPAARGDLDAIWNYTAEKWGIDQAVRYIFDMRDACQALASGGLKKGRSADNIRAGYRKFSVGSHFIFYRISADRHVEVIRILHQRMDVQSHFDNEN</sequence>
<dbReference type="PANTHER" id="PTHR33755">
    <property type="entry name" value="TOXIN PARE1-RELATED"/>
    <property type="match status" value="1"/>
</dbReference>
<dbReference type="InterPro" id="IPR051803">
    <property type="entry name" value="TA_system_RelE-like_toxin"/>
</dbReference>
<evidence type="ECO:0000256" key="2">
    <source>
        <dbReference type="ARBA" id="ARBA00022649"/>
    </source>
</evidence>
<proteinExistence type="inferred from homology"/>
<comment type="caution">
    <text evidence="4">The sequence shown here is derived from an EMBL/GenBank/DDBJ whole genome shotgun (WGS) entry which is preliminary data.</text>
</comment>
<dbReference type="EMBL" id="JACHGI010000009">
    <property type="protein sequence ID" value="MBB6468294.1"/>
    <property type="molecule type" value="Genomic_DNA"/>
</dbReference>
<gene>
    <name evidence="4" type="ORF">HNQ96_004178</name>
</gene>
<dbReference type="RefSeq" id="WP_184770682.1">
    <property type="nucleotide sequence ID" value="NZ_JACHGI010000009.1"/>
</dbReference>
<dbReference type="PANTHER" id="PTHR33755:SF9">
    <property type="entry name" value="TOXIN PARE1"/>
    <property type="match status" value="1"/>
</dbReference>
<accession>A0A8E2BEF4</accession>
<dbReference type="Gene3D" id="3.30.2310.20">
    <property type="entry name" value="RelE-like"/>
    <property type="match status" value="1"/>
</dbReference>
<name>A0A8E2BEF4_9HYPH</name>
<keyword evidence="2" id="KW-1277">Toxin-antitoxin system</keyword>
<dbReference type="Proteomes" id="UP000532373">
    <property type="component" value="Unassembled WGS sequence"/>
</dbReference>
<reference evidence="4 5" key="1">
    <citation type="submission" date="2020-08" db="EMBL/GenBank/DDBJ databases">
        <title>Genomic Encyclopedia of Type Strains, Phase IV (KMG-IV): sequencing the most valuable type-strain genomes for metagenomic binning, comparative biology and taxonomic classification.</title>
        <authorList>
            <person name="Goeker M."/>
        </authorList>
    </citation>
    <scope>NUCLEOTIDE SEQUENCE [LARGE SCALE GENOMIC DNA]</scope>
    <source>
        <strain evidence="4 5">DSM 17454</strain>
    </source>
</reference>
<evidence type="ECO:0000256" key="1">
    <source>
        <dbReference type="ARBA" id="ARBA00006226"/>
    </source>
</evidence>